<dbReference type="InterPro" id="IPR004320">
    <property type="entry name" value="BPS1_pln"/>
</dbReference>
<organism evidence="2 3">
    <name type="scientific">Eragrostis curvula</name>
    <name type="common">weeping love grass</name>
    <dbReference type="NCBI Taxonomy" id="38414"/>
    <lineage>
        <taxon>Eukaryota</taxon>
        <taxon>Viridiplantae</taxon>
        <taxon>Streptophyta</taxon>
        <taxon>Embryophyta</taxon>
        <taxon>Tracheophyta</taxon>
        <taxon>Spermatophyta</taxon>
        <taxon>Magnoliopsida</taxon>
        <taxon>Liliopsida</taxon>
        <taxon>Poales</taxon>
        <taxon>Poaceae</taxon>
        <taxon>PACMAD clade</taxon>
        <taxon>Chloridoideae</taxon>
        <taxon>Eragrostideae</taxon>
        <taxon>Eragrostidinae</taxon>
        <taxon>Eragrostis</taxon>
    </lineage>
</organism>
<dbReference type="GO" id="GO:0048367">
    <property type="term" value="P:shoot system development"/>
    <property type="evidence" value="ECO:0007669"/>
    <property type="project" value="InterPro"/>
</dbReference>
<dbReference type="OrthoDB" id="695739at2759"/>
<dbReference type="Proteomes" id="UP000324897">
    <property type="component" value="Chromosome 1"/>
</dbReference>
<name>A0A5J9V7X2_9POAL</name>
<accession>A0A5J9V7X2</accession>
<feature type="compositionally biased region" description="Basic residues" evidence="1">
    <location>
        <begin position="114"/>
        <end position="123"/>
    </location>
</feature>
<dbReference type="PANTHER" id="PTHR33070:SF89">
    <property type="entry name" value="EXPRESSED PROTEIN"/>
    <property type="match status" value="1"/>
</dbReference>
<evidence type="ECO:0000313" key="2">
    <source>
        <dbReference type="EMBL" id="TVU32045.1"/>
    </source>
</evidence>
<feature type="non-terminal residue" evidence="2">
    <location>
        <position position="1"/>
    </location>
</feature>
<feature type="region of interest" description="Disordered" evidence="1">
    <location>
        <begin position="83"/>
        <end position="151"/>
    </location>
</feature>
<protein>
    <submittedName>
        <fullName evidence="2">Uncharacterized protein</fullName>
    </submittedName>
</protein>
<evidence type="ECO:0000313" key="3">
    <source>
        <dbReference type="Proteomes" id="UP000324897"/>
    </source>
</evidence>
<dbReference type="Gramene" id="TVU32045">
    <property type="protein sequence ID" value="TVU32045"/>
    <property type="gene ID" value="EJB05_23761"/>
</dbReference>
<dbReference type="EMBL" id="RWGY01000011">
    <property type="protein sequence ID" value="TVU32045.1"/>
    <property type="molecule type" value="Genomic_DNA"/>
</dbReference>
<dbReference type="GO" id="GO:0048364">
    <property type="term" value="P:root development"/>
    <property type="evidence" value="ECO:0007669"/>
    <property type="project" value="InterPro"/>
</dbReference>
<dbReference type="PANTHER" id="PTHR33070">
    <property type="entry name" value="OS06G0725500 PROTEIN"/>
    <property type="match status" value="1"/>
</dbReference>
<feature type="compositionally biased region" description="Low complexity" evidence="1">
    <location>
        <begin position="83"/>
        <end position="104"/>
    </location>
</feature>
<proteinExistence type="predicted"/>
<sequence>MHLTLSSVRTASKAAAHARSARQPCRHAHPAHARLDDGVRALSSWTASGRRDAAEGLAIVEALLSALGELLDTPRAALALGNAASGCSTGSSRSRTRTARSAPRCSREAERRGGACRRATRGRRGGDRVSARPPAGQERDAPPRRCNASRLEAHDGGVVADTEVIDMVAEAAGAVAQASGVVFLACAAMSPKVTATVHTVSSHNTWIARLGVVPSARKAAPETAEAALERLDGLEDRISGLESGSEKVFKRLLQARVSFLNIHNPL</sequence>
<dbReference type="Pfam" id="PF03087">
    <property type="entry name" value="BPS1"/>
    <property type="match status" value="1"/>
</dbReference>
<dbReference type="AlphaFoldDB" id="A0A5J9V7X2"/>
<reference evidence="2 3" key="1">
    <citation type="journal article" date="2019" name="Sci. Rep.">
        <title>A high-quality genome of Eragrostis curvula grass provides insights into Poaceae evolution and supports new strategies to enhance forage quality.</title>
        <authorList>
            <person name="Carballo J."/>
            <person name="Santos B.A.C.M."/>
            <person name="Zappacosta D."/>
            <person name="Garbus I."/>
            <person name="Selva J.P."/>
            <person name="Gallo C.A."/>
            <person name="Diaz A."/>
            <person name="Albertini E."/>
            <person name="Caccamo M."/>
            <person name="Echenique V."/>
        </authorList>
    </citation>
    <scope>NUCLEOTIDE SEQUENCE [LARGE SCALE GENOMIC DNA]</scope>
    <source>
        <strain evidence="3">cv. Victoria</strain>
        <tissue evidence="2">Leaf</tissue>
    </source>
</reference>
<evidence type="ECO:0000256" key="1">
    <source>
        <dbReference type="SAM" id="MobiDB-lite"/>
    </source>
</evidence>
<gene>
    <name evidence="2" type="ORF">EJB05_23761</name>
</gene>
<keyword evidence="3" id="KW-1185">Reference proteome</keyword>
<comment type="caution">
    <text evidence="2">The sequence shown here is derived from an EMBL/GenBank/DDBJ whole genome shotgun (WGS) entry which is preliminary data.</text>
</comment>
<feature type="region of interest" description="Disordered" evidence="1">
    <location>
        <begin position="1"/>
        <end position="29"/>
    </location>
</feature>
<feature type="compositionally biased region" description="Low complexity" evidence="1">
    <location>
        <begin position="7"/>
        <end position="22"/>
    </location>
</feature>